<dbReference type="InterPro" id="IPR035595">
    <property type="entry name" value="UDP_glycos_trans_CS"/>
</dbReference>
<dbReference type="InterPro" id="IPR058980">
    <property type="entry name" value="Glyco_transf_N"/>
</dbReference>
<proteinExistence type="inferred from homology"/>
<dbReference type="FunFam" id="3.40.50.2000:FF:000056">
    <property type="entry name" value="Glycosyltransferase"/>
    <property type="match status" value="1"/>
</dbReference>
<evidence type="ECO:0000313" key="6">
    <source>
        <dbReference type="EMBL" id="WOK94049.1"/>
    </source>
</evidence>
<name>A0AAQ3JS93_9LILI</name>
<comment type="similarity">
    <text evidence="1 3">Belongs to the UDP-glycosyltransferase family.</text>
</comment>
<evidence type="ECO:0000259" key="5">
    <source>
        <dbReference type="Pfam" id="PF26168"/>
    </source>
</evidence>
<dbReference type="Gene3D" id="3.40.50.2000">
    <property type="entry name" value="Glycogen Phosphorylase B"/>
    <property type="match status" value="2"/>
</dbReference>
<feature type="domain" description="Glycosyltransferase N-terminal" evidence="5">
    <location>
        <begin position="46"/>
        <end position="149"/>
    </location>
</feature>
<dbReference type="EMBL" id="CP136890">
    <property type="protein sequence ID" value="WOK94049.1"/>
    <property type="molecule type" value="Genomic_DNA"/>
</dbReference>
<dbReference type="InterPro" id="IPR002213">
    <property type="entry name" value="UDP_glucos_trans"/>
</dbReference>
<evidence type="ECO:0000256" key="2">
    <source>
        <dbReference type="ARBA" id="ARBA00022679"/>
    </source>
</evidence>
<dbReference type="Proteomes" id="UP001327560">
    <property type="component" value="Chromosome 1"/>
</dbReference>
<evidence type="ECO:0000256" key="1">
    <source>
        <dbReference type="ARBA" id="ARBA00009995"/>
    </source>
</evidence>
<organism evidence="6 7">
    <name type="scientific">Canna indica</name>
    <name type="common">Indian-shot</name>
    <dbReference type="NCBI Taxonomy" id="4628"/>
    <lineage>
        <taxon>Eukaryota</taxon>
        <taxon>Viridiplantae</taxon>
        <taxon>Streptophyta</taxon>
        <taxon>Embryophyta</taxon>
        <taxon>Tracheophyta</taxon>
        <taxon>Spermatophyta</taxon>
        <taxon>Magnoliopsida</taxon>
        <taxon>Liliopsida</taxon>
        <taxon>Zingiberales</taxon>
        <taxon>Cannaceae</taxon>
        <taxon>Canna</taxon>
    </lineage>
</organism>
<dbReference type="Pfam" id="PF00201">
    <property type="entry name" value="UDPGT"/>
    <property type="match status" value="1"/>
</dbReference>
<reference evidence="6 7" key="1">
    <citation type="submission" date="2023-10" db="EMBL/GenBank/DDBJ databases">
        <title>Chromosome-scale genome assembly provides insights into flower coloration mechanisms of Canna indica.</title>
        <authorList>
            <person name="Li C."/>
        </authorList>
    </citation>
    <scope>NUCLEOTIDE SEQUENCE [LARGE SCALE GENOMIC DNA]</scope>
    <source>
        <tissue evidence="6">Flower</tissue>
    </source>
</reference>
<dbReference type="EC" id="2.4.1.-" evidence="4"/>
<dbReference type="Pfam" id="PF26168">
    <property type="entry name" value="Glyco_transf_N"/>
    <property type="match status" value="1"/>
</dbReference>
<dbReference type="GO" id="GO:0035251">
    <property type="term" value="F:UDP-glucosyltransferase activity"/>
    <property type="evidence" value="ECO:0007669"/>
    <property type="project" value="TreeGrafter"/>
</dbReference>
<evidence type="ECO:0000256" key="3">
    <source>
        <dbReference type="RuleBase" id="RU003718"/>
    </source>
</evidence>
<dbReference type="PROSITE" id="PS00375">
    <property type="entry name" value="UDPGT"/>
    <property type="match status" value="1"/>
</dbReference>
<dbReference type="PANTHER" id="PTHR48047">
    <property type="entry name" value="GLYCOSYLTRANSFERASE"/>
    <property type="match status" value="1"/>
</dbReference>
<gene>
    <name evidence="6" type="ORF">Cni_G02751</name>
</gene>
<keyword evidence="7" id="KW-1185">Reference proteome</keyword>
<accession>A0AAQ3JS93</accession>
<keyword evidence="3" id="KW-0328">Glycosyltransferase</keyword>
<evidence type="ECO:0000256" key="4">
    <source>
        <dbReference type="RuleBase" id="RU362057"/>
    </source>
</evidence>
<dbReference type="SUPFAM" id="SSF53756">
    <property type="entry name" value="UDP-Glycosyltransferase/glycogen phosphorylase"/>
    <property type="match status" value="1"/>
</dbReference>
<dbReference type="AlphaFoldDB" id="A0AAQ3JS93"/>
<dbReference type="PANTHER" id="PTHR48047:SF236">
    <property type="entry name" value="UDP-GLYCOSYLTRANSFERASE 90A1"/>
    <property type="match status" value="1"/>
</dbReference>
<sequence>MPTLIECSTLRQSTQHTETVAADSHTAMATACATTVVAEEPKKDHIIIVPFMAKGHIIPLLHLAAALSGRGLYVTIITTPSNAPFIRRHLPACRYPLVTVHSLPFPLFSPLPPGVESTDALPSPDLYSTFHRAAVLLADPFSRLLRQIVEGGVTSPPRPLCLISDFLLWWTVPPCLELGLPRLVFHGMSVFSMVLCRFMGCHRPFDGGAETFHVPGTPPSILLSQTDVPQEVRDLDKPNKASIPFMDVIGSTDVSSWGVLVNSFSEIDTGYFTELLESTYQSSTRAWLVGPLCLFPTADVCDAKSDPEGYLQWLDEKPRDSVVYVSFGTQAQLSDAQLDEVAHGLAESGYEFLIVTRSSTWRAPLDLASTGSKVVRRWVPQEALLRHSAVGCFVSHCGWNSVLESLAAGVPILAFPMMAEQALNARHVAEVLGAGLSLGSRLPGEIVGREEVAEGVRRMMGGGEQWAGQARERAAEIQRAAEEAVAEGGSSQVALQELLMKLREIRAGKETT</sequence>
<keyword evidence="2 3" id="KW-0808">Transferase</keyword>
<dbReference type="CDD" id="cd03784">
    <property type="entry name" value="GT1_Gtf-like"/>
    <property type="match status" value="1"/>
</dbReference>
<evidence type="ECO:0000313" key="7">
    <source>
        <dbReference type="Proteomes" id="UP001327560"/>
    </source>
</evidence>
<protein>
    <recommendedName>
        <fullName evidence="4">Glycosyltransferase</fullName>
        <ecNumber evidence="4">2.4.1.-</ecNumber>
    </recommendedName>
</protein>